<feature type="region of interest" description="Disordered" evidence="1">
    <location>
        <begin position="66"/>
        <end position="98"/>
    </location>
</feature>
<dbReference type="AlphaFoldDB" id="A0A7S2BT28"/>
<dbReference type="Pfam" id="PF08672">
    <property type="entry name" value="ANAPC2"/>
    <property type="match status" value="1"/>
</dbReference>
<dbReference type="SUPFAM" id="SSF75632">
    <property type="entry name" value="Cullin homology domain"/>
    <property type="match status" value="1"/>
</dbReference>
<dbReference type="EMBL" id="HBGU01007180">
    <property type="protein sequence ID" value="CAD9406071.1"/>
    <property type="molecule type" value="Transcribed_RNA"/>
</dbReference>
<gene>
    <name evidence="3" type="ORF">CBRE1094_LOCUS3916</name>
</gene>
<dbReference type="SUPFAM" id="SSF46785">
    <property type="entry name" value="Winged helix' DNA-binding domain"/>
    <property type="match status" value="1"/>
</dbReference>
<evidence type="ECO:0000256" key="1">
    <source>
        <dbReference type="SAM" id="MobiDB-lite"/>
    </source>
</evidence>
<protein>
    <recommendedName>
        <fullName evidence="2">Anaphase-promoting complex subunit 2 C-terminal domain-containing protein</fullName>
    </recommendedName>
</protein>
<dbReference type="Gene3D" id="3.30.230.130">
    <property type="entry name" value="Cullin, Chain C, Domain 2"/>
    <property type="match status" value="1"/>
</dbReference>
<dbReference type="InterPro" id="IPR014786">
    <property type="entry name" value="ANAPC2_C"/>
</dbReference>
<proteinExistence type="predicted"/>
<dbReference type="GO" id="GO:0005680">
    <property type="term" value="C:anaphase-promoting complex"/>
    <property type="evidence" value="ECO:0007669"/>
    <property type="project" value="TreeGrafter"/>
</dbReference>
<sequence length="175" mass="19451">MEVAFADRTVTVKCSPVHATILHAFGNQSSWGLKALAAHLEAEQDMVKARISYWVNRGLIHEVGRTPDGDVSYEAPTHLGSGDDERQGGVDDDDDGQMGANAAEERQMGIYEQYVIGMLTNLTTMPLSRILNMIRMFVPSEDKDLSEAELQRFLSRMVEDGKLELSAGMYKLRSQ</sequence>
<name>A0A7S2BT28_9EUKA</name>
<organism evidence="3">
    <name type="scientific">Haptolina brevifila</name>
    <dbReference type="NCBI Taxonomy" id="156173"/>
    <lineage>
        <taxon>Eukaryota</taxon>
        <taxon>Haptista</taxon>
        <taxon>Haptophyta</taxon>
        <taxon>Prymnesiophyceae</taxon>
        <taxon>Prymnesiales</taxon>
        <taxon>Prymnesiaceae</taxon>
        <taxon>Haptolina</taxon>
    </lineage>
</organism>
<dbReference type="InterPro" id="IPR036317">
    <property type="entry name" value="Cullin_homology_sf"/>
</dbReference>
<dbReference type="Gene3D" id="1.10.10.10">
    <property type="entry name" value="Winged helix-like DNA-binding domain superfamily/Winged helix DNA-binding domain"/>
    <property type="match status" value="1"/>
</dbReference>
<dbReference type="InterPro" id="IPR044554">
    <property type="entry name" value="ANAPC2"/>
</dbReference>
<dbReference type="GO" id="GO:0007091">
    <property type="term" value="P:metaphase/anaphase transition of mitotic cell cycle"/>
    <property type="evidence" value="ECO:0007669"/>
    <property type="project" value="TreeGrafter"/>
</dbReference>
<dbReference type="SMART" id="SM01013">
    <property type="entry name" value="APC2"/>
    <property type="match status" value="1"/>
</dbReference>
<accession>A0A7S2BT28</accession>
<reference evidence="3" key="1">
    <citation type="submission" date="2021-01" db="EMBL/GenBank/DDBJ databases">
        <authorList>
            <person name="Corre E."/>
            <person name="Pelletier E."/>
            <person name="Niang G."/>
            <person name="Scheremetjew M."/>
            <person name="Finn R."/>
            <person name="Kale V."/>
            <person name="Holt S."/>
            <person name="Cochrane G."/>
            <person name="Meng A."/>
            <person name="Brown T."/>
            <person name="Cohen L."/>
        </authorList>
    </citation>
    <scope>NUCLEOTIDE SEQUENCE</scope>
    <source>
        <strain evidence="3">UTEX LB 985</strain>
    </source>
</reference>
<dbReference type="PANTHER" id="PTHR45957">
    <property type="entry name" value="ANAPHASE-PROMOTING COMPLEX SUBUNIT 2"/>
    <property type="match status" value="1"/>
</dbReference>
<dbReference type="GO" id="GO:0070979">
    <property type="term" value="P:protein K11-linked ubiquitination"/>
    <property type="evidence" value="ECO:0007669"/>
    <property type="project" value="TreeGrafter"/>
</dbReference>
<dbReference type="InterPro" id="IPR036388">
    <property type="entry name" value="WH-like_DNA-bd_sf"/>
</dbReference>
<feature type="domain" description="Anaphase-promoting complex subunit 2 C-terminal" evidence="2">
    <location>
        <begin position="114"/>
        <end position="172"/>
    </location>
</feature>
<dbReference type="InterPro" id="IPR036390">
    <property type="entry name" value="WH_DNA-bd_sf"/>
</dbReference>
<evidence type="ECO:0000313" key="3">
    <source>
        <dbReference type="EMBL" id="CAD9406071.1"/>
    </source>
</evidence>
<evidence type="ECO:0000259" key="2">
    <source>
        <dbReference type="SMART" id="SM01013"/>
    </source>
</evidence>
<dbReference type="PANTHER" id="PTHR45957:SF1">
    <property type="entry name" value="ANAPHASE-PROMOTING COMPLEX SUBUNIT 2"/>
    <property type="match status" value="1"/>
</dbReference>